<organism evidence="1 2">
    <name type="scientific">Durio zibethinus</name>
    <name type="common">Durian</name>
    <dbReference type="NCBI Taxonomy" id="66656"/>
    <lineage>
        <taxon>Eukaryota</taxon>
        <taxon>Viridiplantae</taxon>
        <taxon>Streptophyta</taxon>
        <taxon>Embryophyta</taxon>
        <taxon>Tracheophyta</taxon>
        <taxon>Spermatophyta</taxon>
        <taxon>Magnoliopsida</taxon>
        <taxon>eudicotyledons</taxon>
        <taxon>Gunneridae</taxon>
        <taxon>Pentapetalae</taxon>
        <taxon>rosids</taxon>
        <taxon>malvids</taxon>
        <taxon>Malvales</taxon>
        <taxon>Malvaceae</taxon>
        <taxon>Helicteroideae</taxon>
        <taxon>Durio</taxon>
    </lineage>
</organism>
<protein>
    <submittedName>
        <fullName evidence="2">23 kDa jasmonate-induced protein-like</fullName>
    </submittedName>
</protein>
<dbReference type="InterPro" id="IPR049065">
    <property type="entry name" value="Nakanori"/>
</dbReference>
<evidence type="ECO:0000313" key="2">
    <source>
        <dbReference type="RefSeq" id="XP_022722708.1"/>
    </source>
</evidence>
<dbReference type="AlphaFoldDB" id="A0A6P5X3E6"/>
<accession>A0A6P5X3E6</accession>
<dbReference type="Proteomes" id="UP000515121">
    <property type="component" value="Unplaced"/>
</dbReference>
<gene>
    <name evidence="2" type="primary">LOC111279909</name>
</gene>
<dbReference type="InterPro" id="IPR053085">
    <property type="entry name" value="Jasmonate-induced_protein"/>
</dbReference>
<dbReference type="PANTHER" id="PTHR36482">
    <property type="entry name" value="OSJNBA0024J22.15 PROTEIN"/>
    <property type="match status" value="1"/>
</dbReference>
<dbReference type="Gene3D" id="2.60.270.50">
    <property type="match status" value="1"/>
</dbReference>
<proteinExistence type="predicted"/>
<dbReference type="GeneID" id="111279909"/>
<dbReference type="RefSeq" id="XP_022722708.1">
    <property type="nucleotide sequence ID" value="XM_022866973.1"/>
</dbReference>
<sequence length="208" mass="23136">MASATNVFGEPITENVVMGIPEYANRARQIRADVAKQWKGKDCKYEEALGYVKALKRQWGTGASTLCLVYNATGEPLTFVTSHDWFGHIYQTCPRVIANGQWGGFLHVKAAVAASGSEAAVVYRGKNKDGRATDWLLAWDNPWRVDLDKQAYVEIHEAGYFERVDWGAIAKSLEGATSHHYATWEGCIAYVKIENDTSPLYEAVLSLE</sequence>
<reference evidence="2" key="1">
    <citation type="submission" date="2025-08" db="UniProtKB">
        <authorList>
            <consortium name="RefSeq"/>
        </authorList>
    </citation>
    <scope>IDENTIFICATION</scope>
    <source>
        <tissue evidence="2">Fruit stalk</tissue>
    </source>
</reference>
<dbReference type="Pfam" id="PF21230">
    <property type="entry name" value="Nakanori"/>
    <property type="match status" value="1"/>
</dbReference>
<name>A0A6P5X3E6_DURZI</name>
<dbReference type="KEGG" id="dzi:111279909"/>
<dbReference type="OrthoDB" id="2617878at2759"/>
<evidence type="ECO:0000313" key="1">
    <source>
        <dbReference type="Proteomes" id="UP000515121"/>
    </source>
</evidence>
<dbReference type="PANTHER" id="PTHR36482:SF5">
    <property type="entry name" value="23 KDA JASMONATE-INDUCED PROTEIN-LIKE"/>
    <property type="match status" value="1"/>
</dbReference>
<keyword evidence="1" id="KW-1185">Reference proteome</keyword>